<dbReference type="OrthoDB" id="529273at2759"/>
<evidence type="ECO:0000256" key="8">
    <source>
        <dbReference type="SAM" id="Phobius"/>
    </source>
</evidence>
<dbReference type="GO" id="GO:0035269">
    <property type="term" value="P:protein O-linked glycosylation via mannose"/>
    <property type="evidence" value="ECO:0007669"/>
    <property type="project" value="TreeGrafter"/>
</dbReference>
<keyword evidence="6 8" id="KW-0472">Membrane</keyword>
<evidence type="ECO:0000256" key="5">
    <source>
        <dbReference type="ARBA" id="ARBA00022989"/>
    </source>
</evidence>
<sequence>MFARSLSPRDVLMIFLGAMFTHVVLFVAHISNDLPIVVQTHVDLSSDLQRVRQLPNAMDAPPLVDGLEDVPPIAPPVLPETRLVHHAPGWTLFENLYMADDTLFVVTSHSSEFPPVRLMTSTGAPAENTPENIAAREPTAQHMSFVRPATARARWADRVWTVEGNTLLYNDPPQFLQHYYHIVAELLFGTWAFWHGAWSQPTPTYTPPHIDRAIFIHADADGWRDRPGFNAYVLRAAFPSMTIEVQEDWADRVAASARGVGNSQRVWRFPVALLADRSAAFRGAICGARNQRTAAEAFEYMHDRHALAGLARGAWWDDVRNAVWRFAVPAPDKIVITYISRQNAGHRKLLPGDHEALVAALKALVRRHEKDGWILNVLEAEKMSKDEQIRIAASTTILLGVHGNGLTHLVFMPPTKLSAVVEIFYPDGFAYDYQWTTNALGMRHFAVWNDTSTSLPNPPPRVNYPPGFQDNEIPVYGPYVAQLVEDHLEGKLL</sequence>
<evidence type="ECO:0000256" key="7">
    <source>
        <dbReference type="ARBA" id="ARBA00023180"/>
    </source>
</evidence>
<name>A0A0D7AFI7_9AGAR</name>
<evidence type="ECO:0000256" key="6">
    <source>
        <dbReference type="ARBA" id="ARBA00023136"/>
    </source>
</evidence>
<organism evidence="10 11">
    <name type="scientific">Fistulina hepatica ATCC 64428</name>
    <dbReference type="NCBI Taxonomy" id="1128425"/>
    <lineage>
        <taxon>Eukaryota</taxon>
        <taxon>Fungi</taxon>
        <taxon>Dikarya</taxon>
        <taxon>Basidiomycota</taxon>
        <taxon>Agaricomycotina</taxon>
        <taxon>Agaricomycetes</taxon>
        <taxon>Agaricomycetidae</taxon>
        <taxon>Agaricales</taxon>
        <taxon>Fistulinaceae</taxon>
        <taxon>Fistulina</taxon>
    </lineage>
</organism>
<keyword evidence="4 8" id="KW-0812">Transmembrane</keyword>
<evidence type="ECO:0000256" key="2">
    <source>
        <dbReference type="ARBA" id="ARBA00022676"/>
    </source>
</evidence>
<gene>
    <name evidence="10" type="ORF">FISHEDRAFT_65520</name>
</gene>
<keyword evidence="3" id="KW-0808">Transferase</keyword>
<dbReference type="GO" id="GO:0005783">
    <property type="term" value="C:endoplasmic reticulum"/>
    <property type="evidence" value="ECO:0007669"/>
    <property type="project" value="TreeGrafter"/>
</dbReference>
<keyword evidence="5 8" id="KW-1133">Transmembrane helix</keyword>
<evidence type="ECO:0000256" key="4">
    <source>
        <dbReference type="ARBA" id="ARBA00022692"/>
    </source>
</evidence>
<reference evidence="10 11" key="1">
    <citation type="journal article" date="2015" name="Fungal Genet. Biol.">
        <title>Evolution of novel wood decay mechanisms in Agaricales revealed by the genome sequences of Fistulina hepatica and Cylindrobasidium torrendii.</title>
        <authorList>
            <person name="Floudas D."/>
            <person name="Held B.W."/>
            <person name="Riley R."/>
            <person name="Nagy L.G."/>
            <person name="Koehler G."/>
            <person name="Ransdell A.S."/>
            <person name="Younus H."/>
            <person name="Chow J."/>
            <person name="Chiniquy J."/>
            <person name="Lipzen A."/>
            <person name="Tritt A."/>
            <person name="Sun H."/>
            <person name="Haridas S."/>
            <person name="LaButti K."/>
            <person name="Ohm R.A."/>
            <person name="Kues U."/>
            <person name="Blanchette R.A."/>
            <person name="Grigoriev I.V."/>
            <person name="Minto R.E."/>
            <person name="Hibbett D.S."/>
        </authorList>
    </citation>
    <scope>NUCLEOTIDE SEQUENCE [LARGE SCALE GENOMIC DNA]</scope>
    <source>
        <strain evidence="10 11">ATCC 64428</strain>
    </source>
</reference>
<dbReference type="Proteomes" id="UP000054144">
    <property type="component" value="Unassembled WGS sequence"/>
</dbReference>
<proteinExistence type="predicted"/>
<keyword evidence="2" id="KW-0328">Glycosyltransferase</keyword>
<accession>A0A0D7AFI7</accession>
<feature type="transmembrane region" description="Helical" evidence="8">
    <location>
        <begin position="12"/>
        <end position="30"/>
    </location>
</feature>
<dbReference type="PANTHER" id="PTHR20961:SF38">
    <property type="entry name" value="PROTEIN O-LINKED-MANNOSE BETA-1,4-N-ACETYLGLUCOSAMINYLTRANSFERASE 2"/>
    <property type="match status" value="1"/>
</dbReference>
<evidence type="ECO:0000259" key="9">
    <source>
        <dbReference type="Pfam" id="PF04577"/>
    </source>
</evidence>
<evidence type="ECO:0000313" key="11">
    <source>
        <dbReference type="Proteomes" id="UP000054144"/>
    </source>
</evidence>
<feature type="domain" description="Glycosyltransferase 61 catalytic" evidence="9">
    <location>
        <begin position="322"/>
        <end position="415"/>
    </location>
</feature>
<protein>
    <recommendedName>
        <fullName evidence="9">Glycosyltransferase 61 catalytic domain-containing protein</fullName>
    </recommendedName>
</protein>
<comment type="subcellular location">
    <subcellularLocation>
        <location evidence="1">Membrane</location>
        <topology evidence="1">Single-pass membrane protein</topology>
    </subcellularLocation>
</comment>
<dbReference type="EMBL" id="KN881725">
    <property type="protein sequence ID" value="KIY49159.1"/>
    <property type="molecule type" value="Genomic_DNA"/>
</dbReference>
<dbReference type="GO" id="GO:0016020">
    <property type="term" value="C:membrane"/>
    <property type="evidence" value="ECO:0007669"/>
    <property type="project" value="UniProtKB-SubCell"/>
</dbReference>
<keyword evidence="11" id="KW-1185">Reference proteome</keyword>
<keyword evidence="7" id="KW-0325">Glycoprotein</keyword>
<dbReference type="GO" id="GO:0097363">
    <property type="term" value="F:protein O-acetylglucosaminyltransferase activity"/>
    <property type="evidence" value="ECO:0007669"/>
    <property type="project" value="TreeGrafter"/>
</dbReference>
<dbReference type="PANTHER" id="PTHR20961">
    <property type="entry name" value="GLYCOSYLTRANSFERASE"/>
    <property type="match status" value="1"/>
</dbReference>
<dbReference type="AlphaFoldDB" id="A0A0D7AFI7"/>
<dbReference type="InterPro" id="IPR049625">
    <property type="entry name" value="Glyco_transf_61_cat"/>
</dbReference>
<evidence type="ECO:0000256" key="1">
    <source>
        <dbReference type="ARBA" id="ARBA00004167"/>
    </source>
</evidence>
<dbReference type="Pfam" id="PF04577">
    <property type="entry name" value="Glyco_transf_61"/>
    <property type="match status" value="1"/>
</dbReference>
<evidence type="ECO:0000313" key="10">
    <source>
        <dbReference type="EMBL" id="KIY49159.1"/>
    </source>
</evidence>
<evidence type="ECO:0000256" key="3">
    <source>
        <dbReference type="ARBA" id="ARBA00022679"/>
    </source>
</evidence>
<dbReference type="InterPro" id="IPR007657">
    <property type="entry name" value="Glycosyltransferase_61"/>
</dbReference>